<dbReference type="SUPFAM" id="SSF53474">
    <property type="entry name" value="alpha/beta-Hydrolases"/>
    <property type="match status" value="1"/>
</dbReference>
<dbReference type="AlphaFoldDB" id="A0A977L0N5"/>
<evidence type="ECO:0000259" key="3">
    <source>
        <dbReference type="Pfam" id="PF00561"/>
    </source>
</evidence>
<proteinExistence type="inferred from homology"/>
<feature type="domain" description="AB hydrolase-1" evidence="3">
    <location>
        <begin position="28"/>
        <end position="115"/>
    </location>
</feature>
<dbReference type="EMBL" id="CP073041">
    <property type="protein sequence ID" value="UXE63262.1"/>
    <property type="molecule type" value="Genomic_DNA"/>
</dbReference>
<reference evidence="4" key="1">
    <citation type="submission" date="2021-04" db="EMBL/GenBank/DDBJ databases">
        <title>Genome sequence of Woronichinia naegeliana from Washington state freshwater lake bloom.</title>
        <authorList>
            <person name="Dreher T.W."/>
        </authorList>
    </citation>
    <scope>NUCLEOTIDE SEQUENCE</scope>
    <source>
        <strain evidence="4">WA131</strain>
    </source>
</reference>
<evidence type="ECO:0000313" key="4">
    <source>
        <dbReference type="EMBL" id="UXE63262.1"/>
    </source>
</evidence>
<dbReference type="GO" id="GO:0006508">
    <property type="term" value="P:proteolysis"/>
    <property type="evidence" value="ECO:0007669"/>
    <property type="project" value="InterPro"/>
</dbReference>
<dbReference type="InterPro" id="IPR002410">
    <property type="entry name" value="Peptidase_S33"/>
</dbReference>
<evidence type="ECO:0000256" key="1">
    <source>
        <dbReference type="ARBA" id="ARBA00010088"/>
    </source>
</evidence>
<dbReference type="Proteomes" id="UP001065613">
    <property type="component" value="Chromosome"/>
</dbReference>
<sequence length="168" mass="18496">MNFKKFAEGGYLETEIGSVFLRAIGSGPPLIVIHGGPGLDHTYLLPLRRIARNRTLIFYDQLGCGRDKTGSDEVSADSLIDQLVFLVQEIGASGDVGFLAHSWGSYVALSFLERSHIKLHPNFVILSNPCPINRVKYDEVGGRLLKRIPAEVMSKIGDVLSILQTFII</sequence>
<comment type="similarity">
    <text evidence="1">Belongs to the peptidase S33 family.</text>
</comment>
<protein>
    <submittedName>
        <fullName evidence="4">Alpha/beta fold hydrolase</fullName>
    </submittedName>
</protein>
<accession>A0A977L0N5</accession>
<dbReference type="PRINTS" id="PR00793">
    <property type="entry name" value="PROAMNOPTASE"/>
</dbReference>
<dbReference type="Gene3D" id="3.40.50.1820">
    <property type="entry name" value="alpha/beta hydrolase"/>
    <property type="match status" value="1"/>
</dbReference>
<gene>
    <name evidence="4" type="ORF">KA717_11745</name>
</gene>
<dbReference type="InterPro" id="IPR000073">
    <property type="entry name" value="AB_hydrolase_1"/>
</dbReference>
<keyword evidence="2 4" id="KW-0378">Hydrolase</keyword>
<organism evidence="4">
    <name type="scientific">Woronichinia naegeliana WA131</name>
    <dbReference type="NCBI Taxonomy" id="2824559"/>
    <lineage>
        <taxon>Bacteria</taxon>
        <taxon>Bacillati</taxon>
        <taxon>Cyanobacteriota</taxon>
        <taxon>Cyanophyceae</taxon>
        <taxon>Synechococcales</taxon>
        <taxon>Coelosphaeriaceae</taxon>
        <taxon>Woronichinia</taxon>
    </lineage>
</organism>
<dbReference type="KEGG" id="wna:KA717_11745"/>
<dbReference type="Pfam" id="PF00561">
    <property type="entry name" value="Abhydrolase_1"/>
    <property type="match status" value="1"/>
</dbReference>
<evidence type="ECO:0000256" key="2">
    <source>
        <dbReference type="ARBA" id="ARBA00022801"/>
    </source>
</evidence>
<dbReference type="GO" id="GO:0004177">
    <property type="term" value="F:aminopeptidase activity"/>
    <property type="evidence" value="ECO:0007669"/>
    <property type="project" value="UniProtKB-EC"/>
</dbReference>
<dbReference type="InterPro" id="IPR029058">
    <property type="entry name" value="AB_hydrolase_fold"/>
</dbReference>
<name>A0A977L0N5_9CYAN</name>